<dbReference type="GO" id="GO:0008915">
    <property type="term" value="F:lipid-A-disaccharide synthase activity"/>
    <property type="evidence" value="ECO:0007669"/>
    <property type="project" value="UniProtKB-UniRule"/>
</dbReference>
<gene>
    <name evidence="11 12" type="primary">lpxB</name>
    <name evidence="12" type="ORF">NBRC3188_1602</name>
</gene>
<keyword evidence="7 11" id="KW-0328">Glycosyltransferase</keyword>
<comment type="similarity">
    <text evidence="2 11">Belongs to the LpxB family.</text>
</comment>
<accession>A0A401WUD4</accession>
<comment type="catalytic activity">
    <reaction evidence="10 11">
        <text>a lipid X + a UDP-2-N,3-O-bis[(3R)-3-hydroxyacyl]-alpha-D-glucosamine = a lipid A disaccharide + UDP + H(+)</text>
        <dbReference type="Rhea" id="RHEA:67828"/>
        <dbReference type="ChEBI" id="CHEBI:15378"/>
        <dbReference type="ChEBI" id="CHEBI:58223"/>
        <dbReference type="ChEBI" id="CHEBI:137748"/>
        <dbReference type="ChEBI" id="CHEBI:176338"/>
        <dbReference type="ChEBI" id="CHEBI:176343"/>
        <dbReference type="EC" id="2.4.1.182"/>
    </reaction>
</comment>
<reference evidence="12 13" key="1">
    <citation type="submission" date="2016-06" db="EMBL/GenBank/DDBJ databases">
        <title>Acetobacter pasteurianus NBRC 3188 whole genome sequencing project.</title>
        <authorList>
            <person name="Matsutani M."/>
            <person name="Shiwa Y."/>
            <person name="Okamoto-Kainuma A."/>
            <person name="Ishikawa M."/>
            <person name="Koizumi Y."/>
            <person name="Yoshikawa H."/>
            <person name="Yakushi T."/>
            <person name="Matsushita K."/>
        </authorList>
    </citation>
    <scope>NUCLEOTIDE SEQUENCE [LARGE SCALE GENOMIC DNA]</scope>
    <source>
        <strain evidence="12 13">NBRC 3188</strain>
    </source>
</reference>
<dbReference type="GO" id="GO:0005543">
    <property type="term" value="F:phospholipid binding"/>
    <property type="evidence" value="ECO:0007669"/>
    <property type="project" value="TreeGrafter"/>
</dbReference>
<keyword evidence="6 11" id="KW-0441">Lipid A biosynthesis</keyword>
<dbReference type="AlphaFoldDB" id="A0A401WUD4"/>
<sequence length="395" mass="42865">MFSPSSSPLVWILAGEASGDVLGARLMHALRARVPDMRFAGVGGVRMQEEGLVSLFPMRDLAVMGLVEVLPRVRQLSARLDEAAQDIAAQKPDLVITIDSPGFALRLLKKISGLGIARVHYVAPQVWAWRQKRVKEFPGLWEELLCLLPFEEKFFGKHGLKTRFVGHPVLQSGAKDGDAARFRARYGLPDSAKILVLMPGSRRSEAPRLLPVFGQMLRLLKTSMPDVVPVVPVSPVVASVVERATQDWPIKPVIVTDIHDKHDAFAAAGAALTKSGTSTLELALAGVPMAVTYRVNPITAFFARRLIKVPFVAMVNLLAGRAVVPELLQEQCRADVLAREVQILFENTGVAQAQKQAFATVLHGLEGPQGQLPADAAAEAVLEVLNRKNTAKTLG</sequence>
<dbReference type="EMBL" id="BDES01000041">
    <property type="protein sequence ID" value="GCD52905.1"/>
    <property type="molecule type" value="Genomic_DNA"/>
</dbReference>
<keyword evidence="8 11" id="KW-0808">Transferase</keyword>
<dbReference type="NCBIfam" id="TIGR00215">
    <property type="entry name" value="lpxB"/>
    <property type="match status" value="1"/>
</dbReference>
<dbReference type="PANTHER" id="PTHR30372:SF4">
    <property type="entry name" value="LIPID-A-DISACCHARIDE SYNTHASE, MITOCHONDRIAL-RELATED"/>
    <property type="match status" value="1"/>
</dbReference>
<evidence type="ECO:0000256" key="6">
    <source>
        <dbReference type="ARBA" id="ARBA00022556"/>
    </source>
</evidence>
<evidence type="ECO:0000256" key="5">
    <source>
        <dbReference type="ARBA" id="ARBA00022516"/>
    </source>
</evidence>
<comment type="pathway">
    <text evidence="11">Bacterial outer membrane biogenesis; LPS lipid A biosynthesis.</text>
</comment>
<dbReference type="GO" id="GO:0016020">
    <property type="term" value="C:membrane"/>
    <property type="evidence" value="ECO:0007669"/>
    <property type="project" value="GOC"/>
</dbReference>
<comment type="function">
    <text evidence="1 11">Condensation of UDP-2,3-diacylglucosamine and 2,3-diacylglucosamine-1-phosphate to form lipid A disaccharide, a precursor of lipid A, a phosphorylated glycolipid that anchors the lipopolysaccharide to the outer membrane of the cell.</text>
</comment>
<evidence type="ECO:0000256" key="3">
    <source>
        <dbReference type="ARBA" id="ARBA00012687"/>
    </source>
</evidence>
<evidence type="ECO:0000256" key="1">
    <source>
        <dbReference type="ARBA" id="ARBA00002056"/>
    </source>
</evidence>
<evidence type="ECO:0000256" key="7">
    <source>
        <dbReference type="ARBA" id="ARBA00022676"/>
    </source>
</evidence>
<evidence type="ECO:0000256" key="11">
    <source>
        <dbReference type="HAMAP-Rule" id="MF_00392"/>
    </source>
</evidence>
<comment type="caution">
    <text evidence="12">The sequence shown here is derived from an EMBL/GenBank/DDBJ whole genome shotgun (WGS) entry which is preliminary data.</text>
</comment>
<evidence type="ECO:0000256" key="8">
    <source>
        <dbReference type="ARBA" id="ARBA00022679"/>
    </source>
</evidence>
<protein>
    <recommendedName>
        <fullName evidence="4 11">Lipid-A-disaccharide synthase</fullName>
        <ecNumber evidence="3 11">2.4.1.182</ecNumber>
    </recommendedName>
</protein>
<evidence type="ECO:0000256" key="2">
    <source>
        <dbReference type="ARBA" id="ARBA00007868"/>
    </source>
</evidence>
<dbReference type="GO" id="GO:0009245">
    <property type="term" value="P:lipid A biosynthetic process"/>
    <property type="evidence" value="ECO:0007669"/>
    <property type="project" value="UniProtKB-UniRule"/>
</dbReference>
<proteinExistence type="inferred from homology"/>
<dbReference type="SUPFAM" id="SSF53756">
    <property type="entry name" value="UDP-Glycosyltransferase/glycogen phosphorylase"/>
    <property type="match status" value="1"/>
</dbReference>
<evidence type="ECO:0000256" key="10">
    <source>
        <dbReference type="ARBA" id="ARBA00048975"/>
    </source>
</evidence>
<organism evidence="12 13">
    <name type="scientific">Acetobacter pasteurianus NBRC 3188</name>
    <dbReference type="NCBI Taxonomy" id="1226663"/>
    <lineage>
        <taxon>Bacteria</taxon>
        <taxon>Pseudomonadati</taxon>
        <taxon>Pseudomonadota</taxon>
        <taxon>Alphaproteobacteria</taxon>
        <taxon>Acetobacterales</taxon>
        <taxon>Acetobacteraceae</taxon>
        <taxon>Acetobacter</taxon>
    </lineage>
</organism>
<evidence type="ECO:0000256" key="4">
    <source>
        <dbReference type="ARBA" id="ARBA00020902"/>
    </source>
</evidence>
<name>A0A401WUD4_ACEPA</name>
<dbReference type="HAMAP" id="MF_00392">
    <property type="entry name" value="LpxB"/>
    <property type="match status" value="1"/>
</dbReference>
<evidence type="ECO:0000256" key="9">
    <source>
        <dbReference type="ARBA" id="ARBA00023098"/>
    </source>
</evidence>
<dbReference type="InterPro" id="IPR003835">
    <property type="entry name" value="Glyco_trans_19"/>
</dbReference>
<dbReference type="Proteomes" id="UP000287300">
    <property type="component" value="Unassembled WGS sequence"/>
</dbReference>
<dbReference type="Pfam" id="PF02684">
    <property type="entry name" value="LpxB"/>
    <property type="match status" value="1"/>
</dbReference>
<dbReference type="RefSeq" id="WP_124295699.1">
    <property type="nucleotide sequence ID" value="NZ_BDES01000041.1"/>
</dbReference>
<keyword evidence="9 11" id="KW-0443">Lipid metabolism</keyword>
<evidence type="ECO:0000313" key="12">
    <source>
        <dbReference type="EMBL" id="GCD52905.1"/>
    </source>
</evidence>
<dbReference type="EC" id="2.4.1.182" evidence="3 11"/>
<dbReference type="UniPathway" id="UPA00973"/>
<dbReference type="PANTHER" id="PTHR30372">
    <property type="entry name" value="LIPID-A-DISACCHARIDE SYNTHASE"/>
    <property type="match status" value="1"/>
</dbReference>
<keyword evidence="5 11" id="KW-0444">Lipid biosynthesis</keyword>
<evidence type="ECO:0000313" key="13">
    <source>
        <dbReference type="Proteomes" id="UP000287300"/>
    </source>
</evidence>